<dbReference type="GO" id="GO:0000287">
    <property type="term" value="F:magnesium ion binding"/>
    <property type="evidence" value="ECO:0007669"/>
    <property type="project" value="TreeGrafter"/>
</dbReference>
<dbReference type="PROSITE" id="PS01228">
    <property type="entry name" value="COF_1"/>
    <property type="match status" value="1"/>
</dbReference>
<dbReference type="Gene3D" id="3.30.1240.10">
    <property type="match status" value="1"/>
</dbReference>
<dbReference type="NCBIfam" id="TIGR00099">
    <property type="entry name" value="Cof-subfamily"/>
    <property type="match status" value="1"/>
</dbReference>
<dbReference type="GO" id="GO:0005829">
    <property type="term" value="C:cytosol"/>
    <property type="evidence" value="ECO:0007669"/>
    <property type="project" value="TreeGrafter"/>
</dbReference>
<dbReference type="PANTHER" id="PTHR10000:SF8">
    <property type="entry name" value="HAD SUPERFAMILY HYDROLASE-LIKE, TYPE 3"/>
    <property type="match status" value="1"/>
</dbReference>
<comment type="caution">
    <text evidence="1">The sequence shown here is derived from an EMBL/GenBank/DDBJ whole genome shotgun (WGS) entry which is preliminary data.</text>
</comment>
<dbReference type="EMBL" id="PVXP01000082">
    <property type="protein sequence ID" value="PRR80810.1"/>
    <property type="molecule type" value="Genomic_DNA"/>
</dbReference>
<organism evidence="1 2">
    <name type="scientific">Clostridium luticellarii</name>
    <dbReference type="NCBI Taxonomy" id="1691940"/>
    <lineage>
        <taxon>Bacteria</taxon>
        <taxon>Bacillati</taxon>
        <taxon>Bacillota</taxon>
        <taxon>Clostridia</taxon>
        <taxon>Eubacteriales</taxon>
        <taxon>Clostridiaceae</taxon>
        <taxon>Clostridium</taxon>
    </lineage>
</organism>
<dbReference type="InterPro" id="IPR006379">
    <property type="entry name" value="HAD-SF_hydro_IIB"/>
</dbReference>
<dbReference type="Gene3D" id="3.40.50.1000">
    <property type="entry name" value="HAD superfamily/HAD-like"/>
    <property type="match status" value="1"/>
</dbReference>
<dbReference type="InterPro" id="IPR023214">
    <property type="entry name" value="HAD_sf"/>
</dbReference>
<dbReference type="SFLD" id="SFLDG01140">
    <property type="entry name" value="C2.B:_Phosphomannomutase_and_P"/>
    <property type="match status" value="1"/>
</dbReference>
<accession>A0A2T0BA99</accession>
<dbReference type="OrthoDB" id="9781413at2"/>
<dbReference type="Pfam" id="PF08282">
    <property type="entry name" value="Hydrolase_3"/>
    <property type="match status" value="1"/>
</dbReference>
<sequence length="263" mass="30123">MYKLISADMDGTLLNQNHVLSDKTVTTLKKVRELGIKVVLVSGREYNSLRFFMKQLGLENFTICLNGANLYRREKLVSGEPIEREICSEIIHLSEKNGVYVILFDDKKVYVEKSTNYMNLGDYIEDWSAVGKLSSFYDNQTMYKIVLIEERKKLLKLKDILLDKFSHKINANFSLPNYLEIFSKKVDKGSMLKKVADHYGIKREDILAIGDWDNDIPMIKYAGLGIAMENGSRGLKSVADYITKSNREDGAAYAMEKFILSRV</sequence>
<dbReference type="SFLD" id="SFLDS00003">
    <property type="entry name" value="Haloacid_Dehalogenase"/>
    <property type="match status" value="1"/>
</dbReference>
<dbReference type="EC" id="3.1.3.23" evidence="1"/>
<dbReference type="NCBIfam" id="TIGR01484">
    <property type="entry name" value="HAD-SF-IIB"/>
    <property type="match status" value="1"/>
</dbReference>
<dbReference type="PANTHER" id="PTHR10000">
    <property type="entry name" value="PHOSPHOSERINE PHOSPHATASE"/>
    <property type="match status" value="1"/>
</dbReference>
<dbReference type="AlphaFoldDB" id="A0A2T0BA99"/>
<dbReference type="InterPro" id="IPR036412">
    <property type="entry name" value="HAD-like_sf"/>
</dbReference>
<name>A0A2T0BA99_9CLOT</name>
<keyword evidence="1" id="KW-0378">Hydrolase</keyword>
<evidence type="ECO:0000313" key="2">
    <source>
        <dbReference type="Proteomes" id="UP000237798"/>
    </source>
</evidence>
<proteinExistence type="predicted"/>
<dbReference type="GO" id="GO:0050308">
    <property type="term" value="F:sugar-phosphatase activity"/>
    <property type="evidence" value="ECO:0007669"/>
    <property type="project" value="UniProtKB-EC"/>
</dbReference>
<dbReference type="SFLD" id="SFLDG01144">
    <property type="entry name" value="C2.B.4:_PGP_Like"/>
    <property type="match status" value="1"/>
</dbReference>
<dbReference type="Proteomes" id="UP000237798">
    <property type="component" value="Unassembled WGS sequence"/>
</dbReference>
<dbReference type="SUPFAM" id="SSF56784">
    <property type="entry name" value="HAD-like"/>
    <property type="match status" value="1"/>
</dbReference>
<protein>
    <submittedName>
        <fullName evidence="1">Sugar phosphatase YidA</fullName>
        <ecNumber evidence="1">3.1.3.23</ecNumber>
    </submittedName>
</protein>
<reference evidence="1 2" key="1">
    <citation type="submission" date="2018-03" db="EMBL/GenBank/DDBJ databases">
        <title>Genome sequence of Clostridium luticellarii DSM 29923.</title>
        <authorList>
            <person name="Poehlein A."/>
            <person name="Daniel R."/>
        </authorList>
    </citation>
    <scope>NUCLEOTIDE SEQUENCE [LARGE SCALE GENOMIC DNA]</scope>
    <source>
        <strain evidence="1 2">DSM 29923</strain>
    </source>
</reference>
<evidence type="ECO:0000313" key="1">
    <source>
        <dbReference type="EMBL" id="PRR80810.1"/>
    </source>
</evidence>
<dbReference type="RefSeq" id="WP_158255939.1">
    <property type="nucleotide sequence ID" value="NZ_JALCPJ010000004.1"/>
</dbReference>
<keyword evidence="2" id="KW-1185">Reference proteome</keyword>
<dbReference type="CDD" id="cd07516">
    <property type="entry name" value="HAD_Pase"/>
    <property type="match status" value="1"/>
</dbReference>
<dbReference type="InterPro" id="IPR000150">
    <property type="entry name" value="Cof"/>
</dbReference>
<gene>
    <name evidence="1" type="primary">yidA</name>
    <name evidence="1" type="ORF">CLLU_32930</name>
</gene>